<evidence type="ECO:0000313" key="3">
    <source>
        <dbReference type="Proteomes" id="UP001501565"/>
    </source>
</evidence>
<accession>A0ABP7N2H1</accession>
<dbReference type="EMBL" id="BAABBN010000012">
    <property type="protein sequence ID" value="GAA3935304.1"/>
    <property type="molecule type" value="Genomic_DNA"/>
</dbReference>
<evidence type="ECO:0000313" key="2">
    <source>
        <dbReference type="EMBL" id="GAA3935304.1"/>
    </source>
</evidence>
<sequence>MQLLSEKYYLSIFEAPLFREFRLQRFLTLALSLLLGMNVFAGNNANKGLTVSLFSEVKGVVKYQGEPVADAVVTRKYHFTWVNKDIEETTQTNERGEFSFKEATTWMILGKFFPHEPVIPQIISVHFQGEELDIWQHTKRTYDSMGELYPLEAYSDVSTPVMDAYREGYILIDSELSLPDLIMQASGDHAFVFARGDLRLPYQVALERIEGIRQSRSSEFLAALIPYFTNSERWRKQFDEPEFRPYQGAMFQAIEALRLSDYSRLYQFEEEYKSDELTVATGGEVILRVRLPNGEEVKIRGWLSDGVFKVSDKQILVDQNRTSLVFNQFNIDPDSSTD</sequence>
<dbReference type="Pfam" id="PF20598">
    <property type="entry name" value="DUF6795"/>
    <property type="match status" value="1"/>
</dbReference>
<reference evidence="3" key="1">
    <citation type="journal article" date="2019" name="Int. J. Syst. Evol. Microbiol.">
        <title>The Global Catalogue of Microorganisms (GCM) 10K type strain sequencing project: providing services to taxonomists for standard genome sequencing and annotation.</title>
        <authorList>
            <consortium name="The Broad Institute Genomics Platform"/>
            <consortium name="The Broad Institute Genome Sequencing Center for Infectious Disease"/>
            <person name="Wu L."/>
            <person name="Ma J."/>
        </authorList>
    </citation>
    <scope>NUCLEOTIDE SEQUENCE [LARGE SCALE GENOMIC DNA]</scope>
    <source>
        <strain evidence="3">JCM 17551</strain>
    </source>
</reference>
<evidence type="ECO:0000259" key="1">
    <source>
        <dbReference type="Pfam" id="PF20598"/>
    </source>
</evidence>
<dbReference type="Proteomes" id="UP001501565">
    <property type="component" value="Unassembled WGS sequence"/>
</dbReference>
<dbReference type="InterPro" id="IPR046474">
    <property type="entry name" value="DUF6795"/>
</dbReference>
<protein>
    <recommendedName>
        <fullName evidence="1">DUF6795 domain-containing protein</fullName>
    </recommendedName>
</protein>
<gene>
    <name evidence="2" type="ORF">GCM10022277_34790</name>
</gene>
<comment type="caution">
    <text evidence="2">The sequence shown here is derived from an EMBL/GenBank/DDBJ whole genome shotgun (WGS) entry which is preliminary data.</text>
</comment>
<name>A0ABP7N2H1_9GAMM</name>
<feature type="domain" description="DUF6795" evidence="1">
    <location>
        <begin position="57"/>
        <end position="148"/>
    </location>
</feature>
<proteinExistence type="predicted"/>
<keyword evidence="3" id="KW-1185">Reference proteome</keyword>
<organism evidence="2 3">
    <name type="scientific">Litoribacillus peritrichatus</name>
    <dbReference type="NCBI Taxonomy" id="718191"/>
    <lineage>
        <taxon>Bacteria</taxon>
        <taxon>Pseudomonadati</taxon>
        <taxon>Pseudomonadota</taxon>
        <taxon>Gammaproteobacteria</taxon>
        <taxon>Oceanospirillales</taxon>
        <taxon>Oceanospirillaceae</taxon>
        <taxon>Litoribacillus</taxon>
    </lineage>
</organism>
<dbReference type="RefSeq" id="WP_344799876.1">
    <property type="nucleotide sequence ID" value="NZ_BAABBN010000012.1"/>
</dbReference>